<organism evidence="1 2">
    <name type="scientific">Sphagnum troendelagicum</name>
    <dbReference type="NCBI Taxonomy" id="128251"/>
    <lineage>
        <taxon>Eukaryota</taxon>
        <taxon>Viridiplantae</taxon>
        <taxon>Streptophyta</taxon>
        <taxon>Embryophyta</taxon>
        <taxon>Bryophyta</taxon>
        <taxon>Sphagnophytina</taxon>
        <taxon>Sphagnopsida</taxon>
        <taxon>Sphagnales</taxon>
        <taxon>Sphagnaceae</taxon>
        <taxon>Sphagnum</taxon>
    </lineage>
</organism>
<reference evidence="1" key="1">
    <citation type="submission" date="2024-02" db="EMBL/GenBank/DDBJ databases">
        <authorList>
            <consortium name="ELIXIR-Norway"/>
            <consortium name="Elixir Norway"/>
        </authorList>
    </citation>
    <scope>NUCLEOTIDE SEQUENCE</scope>
</reference>
<gene>
    <name evidence="1" type="ORF">CSSPTR1EN2_LOCUS20738</name>
</gene>
<dbReference type="Proteomes" id="UP001497512">
    <property type="component" value="Chromosome 7"/>
</dbReference>
<name>A0ABP0UVY9_9BRYO</name>
<protein>
    <submittedName>
        <fullName evidence="1">Uncharacterized protein</fullName>
    </submittedName>
</protein>
<keyword evidence="2" id="KW-1185">Reference proteome</keyword>
<sequence length="75" mass="7972">MCKLASTSASERSGRTAVRATFCGRVDEIVSADVPAGLHFSLSERSGRTAVRATFGGRVDEIVSAGFLKISTFYL</sequence>
<proteinExistence type="predicted"/>
<accession>A0ABP0UVY9</accession>
<evidence type="ECO:0000313" key="1">
    <source>
        <dbReference type="EMBL" id="CAK9231559.1"/>
    </source>
</evidence>
<evidence type="ECO:0000313" key="2">
    <source>
        <dbReference type="Proteomes" id="UP001497512"/>
    </source>
</evidence>
<dbReference type="EMBL" id="OZ019899">
    <property type="protein sequence ID" value="CAK9231559.1"/>
    <property type="molecule type" value="Genomic_DNA"/>
</dbReference>